<dbReference type="RefSeq" id="XP_006692405.1">
    <property type="nucleotide sequence ID" value="XM_006692342.1"/>
</dbReference>
<dbReference type="PANTHER" id="PTHR15410:SF2">
    <property type="entry name" value="HIRA-INTERACTING PROTEIN 3"/>
    <property type="match status" value="1"/>
</dbReference>
<feature type="compositionally biased region" description="Basic residues" evidence="1">
    <location>
        <begin position="124"/>
        <end position="137"/>
    </location>
</feature>
<protein>
    <submittedName>
        <fullName evidence="2">Uncharacterized protein</fullName>
    </submittedName>
</protein>
<dbReference type="HOGENOM" id="CLU_033002_0_0_1"/>
<dbReference type="EMBL" id="GL988040">
    <property type="protein sequence ID" value="EGS22386.1"/>
    <property type="molecule type" value="Genomic_DNA"/>
</dbReference>
<feature type="compositionally biased region" description="Acidic residues" evidence="1">
    <location>
        <begin position="380"/>
        <end position="389"/>
    </location>
</feature>
<feature type="compositionally biased region" description="Basic and acidic residues" evidence="1">
    <location>
        <begin position="152"/>
        <end position="162"/>
    </location>
</feature>
<dbReference type="PANTHER" id="PTHR15410">
    <property type="entry name" value="HIRA-INTERACTING PROTEIN 3"/>
    <property type="match status" value="1"/>
</dbReference>
<organism evidence="3">
    <name type="scientific">Chaetomium thermophilum (strain DSM 1495 / CBS 144.50 / IMI 039719)</name>
    <name type="common">Thermochaetoides thermophila</name>
    <dbReference type="NCBI Taxonomy" id="759272"/>
    <lineage>
        <taxon>Eukaryota</taxon>
        <taxon>Fungi</taxon>
        <taxon>Dikarya</taxon>
        <taxon>Ascomycota</taxon>
        <taxon>Pezizomycotina</taxon>
        <taxon>Sordariomycetes</taxon>
        <taxon>Sordariomycetidae</taxon>
        <taxon>Sordariales</taxon>
        <taxon>Chaetomiaceae</taxon>
        <taxon>Thermochaetoides</taxon>
    </lineage>
</organism>
<gene>
    <name evidence="2" type="ORF">CTHT_0019170</name>
</gene>
<feature type="compositionally biased region" description="Low complexity" evidence="1">
    <location>
        <begin position="179"/>
        <end position="188"/>
    </location>
</feature>
<feature type="region of interest" description="Disordered" evidence="1">
    <location>
        <begin position="355"/>
        <end position="432"/>
    </location>
</feature>
<proteinExistence type="predicted"/>
<sequence>MAPRISDKVTQTIVKAVREIWKNDRDQLTVNYARQIVEKKLGLEEGFLKEGDWKAKSKQLILEEVEKLQNEPDVSQEQEEPSPPQKKGRTGATTSNGTKKGRRKKVSTPEEESEKSEDVSDRPSKKRKVMIKPKRQSKTSSGDEDDEEENIEKEREESKAQESDSPMSDASEKSEKAAEVSSSELSSVIDDDLANRKHKGKAKSASIKAPPMAEESANSKQDDDSSSELSSVLDEPPPQKRKRALKGSGTTTSKRGSSKSTSASGTDISPDEQQIKLLQTQLLKCGVRKVWAFEFKKRGANTAKEKIAVLKQALVDVGMTGRFSEAKAKEIRERRELAAELGEVIQGEKSWGLGIVDGESGRGARRRAAAQAGRRGYKIEDEESEDEEREKEGRKSGESDDEESSSKIAVRAKRPVKRKDPLAFLGDESDSE</sequence>
<name>G0S303_CHATD</name>
<feature type="region of interest" description="Disordered" evidence="1">
    <location>
        <begin position="66"/>
        <end position="271"/>
    </location>
</feature>
<dbReference type="GO" id="GO:0005634">
    <property type="term" value="C:nucleus"/>
    <property type="evidence" value="ECO:0007669"/>
    <property type="project" value="TreeGrafter"/>
</dbReference>
<dbReference type="OMA" id="CGIRKIW"/>
<evidence type="ECO:0000313" key="3">
    <source>
        <dbReference type="Proteomes" id="UP000008066"/>
    </source>
</evidence>
<dbReference type="OrthoDB" id="552755at2759"/>
<dbReference type="Proteomes" id="UP000008066">
    <property type="component" value="Unassembled WGS sequence"/>
</dbReference>
<dbReference type="GeneID" id="18255955"/>
<keyword evidence="3" id="KW-1185">Reference proteome</keyword>
<accession>G0S303</accession>
<feature type="compositionally biased region" description="Acidic residues" evidence="1">
    <location>
        <begin position="142"/>
        <end position="151"/>
    </location>
</feature>
<dbReference type="eggNOG" id="ENOG502S0AG">
    <property type="taxonomic scope" value="Eukaryota"/>
</dbReference>
<dbReference type="InterPro" id="IPR037647">
    <property type="entry name" value="HIRIP3"/>
</dbReference>
<reference evidence="2 3" key="1">
    <citation type="journal article" date="2011" name="Cell">
        <title>Insight into structure and assembly of the nuclear pore complex by utilizing the genome of a eukaryotic thermophile.</title>
        <authorList>
            <person name="Amlacher S."/>
            <person name="Sarges P."/>
            <person name="Flemming D."/>
            <person name="van Noort V."/>
            <person name="Kunze R."/>
            <person name="Devos D.P."/>
            <person name="Arumugam M."/>
            <person name="Bork P."/>
            <person name="Hurt E."/>
        </authorList>
    </citation>
    <scope>NUCLEOTIDE SEQUENCE [LARGE SCALE GENOMIC DNA]</scope>
    <source>
        <strain evidence="3">DSM 1495 / CBS 144.50 / IMI 039719</strain>
    </source>
</reference>
<dbReference type="AlphaFoldDB" id="G0S303"/>
<feature type="compositionally biased region" description="Low complexity" evidence="1">
    <location>
        <begin position="246"/>
        <end position="266"/>
    </location>
</feature>
<evidence type="ECO:0000256" key="1">
    <source>
        <dbReference type="SAM" id="MobiDB-lite"/>
    </source>
</evidence>
<evidence type="ECO:0000313" key="2">
    <source>
        <dbReference type="EMBL" id="EGS22386.1"/>
    </source>
</evidence>
<dbReference type="KEGG" id="cthr:CTHT_0019170"/>